<comment type="caution">
    <text evidence="2">The sequence shown here is derived from an EMBL/GenBank/DDBJ whole genome shotgun (WGS) entry which is preliminary data.</text>
</comment>
<gene>
    <name evidence="2" type="ORF">A2893_03630</name>
</gene>
<dbReference type="EMBL" id="MGHH01000007">
    <property type="protein sequence ID" value="OGM64720.1"/>
    <property type="molecule type" value="Genomic_DNA"/>
</dbReference>
<evidence type="ECO:0000313" key="3">
    <source>
        <dbReference type="Proteomes" id="UP000176725"/>
    </source>
</evidence>
<feature type="transmembrane region" description="Helical" evidence="1">
    <location>
        <begin position="141"/>
        <end position="158"/>
    </location>
</feature>
<sequence length="173" mass="19132">MRYIQLVILAVKNVFKEKSLLIFFGILNLAALWFFIYIPVRQIPGNTFAFQTSIFTSKDWFLLISLSTLTSITLVMNIFAVGNDLKNMKYGSTLGRGSVGILSGIAGSIFGPTATCAACVGTIFGFLGVGGIFLLLKYRQAIVAFSILIMLFTLYYTSKRVLGICNIKVSRRR</sequence>
<organism evidence="2 3">
    <name type="scientific">Candidatus Woesebacteria bacterium RIFCSPLOWO2_01_FULL_39_25</name>
    <dbReference type="NCBI Taxonomy" id="1802521"/>
    <lineage>
        <taxon>Bacteria</taxon>
        <taxon>Candidatus Woeseibacteriota</taxon>
    </lineage>
</organism>
<protein>
    <submittedName>
        <fullName evidence="2">Uncharacterized protein</fullName>
    </submittedName>
</protein>
<feature type="transmembrane region" description="Helical" evidence="1">
    <location>
        <begin position="20"/>
        <end position="40"/>
    </location>
</feature>
<dbReference type="AlphaFoldDB" id="A0A1F8BL83"/>
<evidence type="ECO:0000313" key="2">
    <source>
        <dbReference type="EMBL" id="OGM64720.1"/>
    </source>
</evidence>
<accession>A0A1F8BL83</accession>
<keyword evidence="1" id="KW-0472">Membrane</keyword>
<dbReference type="STRING" id="1802521.A2893_03630"/>
<feature type="transmembrane region" description="Helical" evidence="1">
    <location>
        <begin position="60"/>
        <end position="81"/>
    </location>
</feature>
<keyword evidence="1" id="KW-1133">Transmembrane helix</keyword>
<dbReference type="Proteomes" id="UP000176725">
    <property type="component" value="Unassembled WGS sequence"/>
</dbReference>
<feature type="transmembrane region" description="Helical" evidence="1">
    <location>
        <begin position="102"/>
        <end position="135"/>
    </location>
</feature>
<proteinExistence type="predicted"/>
<evidence type="ECO:0000256" key="1">
    <source>
        <dbReference type="SAM" id="Phobius"/>
    </source>
</evidence>
<reference evidence="2 3" key="1">
    <citation type="journal article" date="2016" name="Nat. Commun.">
        <title>Thousands of microbial genomes shed light on interconnected biogeochemical processes in an aquifer system.</title>
        <authorList>
            <person name="Anantharaman K."/>
            <person name="Brown C.T."/>
            <person name="Hug L.A."/>
            <person name="Sharon I."/>
            <person name="Castelle C.J."/>
            <person name="Probst A.J."/>
            <person name="Thomas B.C."/>
            <person name="Singh A."/>
            <person name="Wilkins M.J."/>
            <person name="Karaoz U."/>
            <person name="Brodie E.L."/>
            <person name="Williams K.H."/>
            <person name="Hubbard S.S."/>
            <person name="Banfield J.F."/>
        </authorList>
    </citation>
    <scope>NUCLEOTIDE SEQUENCE [LARGE SCALE GENOMIC DNA]</scope>
</reference>
<name>A0A1F8BL83_9BACT</name>
<keyword evidence="1" id="KW-0812">Transmembrane</keyword>